<proteinExistence type="predicted"/>
<evidence type="ECO:0000313" key="2">
    <source>
        <dbReference type="Proteomes" id="UP000790709"/>
    </source>
</evidence>
<sequence>MLVSPPYQLRSNPYSTNLTTLPQRADLLERYRGLVTLGRIKYDEDQLRVVMQLRRLQKELTDYAPPALSSALVREQVRLPGAEGSGENGPWWSHTHEEANIRPETQALVRVKGLAEDLAALNTPKGMLLTGPPGSGKSFLADLWYSSIPTRYKTRKHYSQFVVEIYRAVWEETQRRMAAPSSVSSPQPSIWNKSVRDRWRNLVQLELLPTKWIRTVTSFSDSPTAPGEPTIAFTIAKRLLLRHWLLVFDEIQLLDVSSAGLLADVLTWYWRMGGVVVGTSNKVPDDLYKNGVQRERLEPFVDALKDWRRTRSGDGQVDTWFRWGQERKFNERLERMAVGEEGHRSDTLRVFGRPLHVPWSLNGACKFTFAQLCDESLGPADYMTLASNYHTVVITSIPILRLSAKNQARRFISLIDALYEARCRVICHAEADLEALFFPDAAIHQGPPTDADANNDVMHVETVAEMQDVYRPNVSAYDSPHMRKAHVQSTTVSLNTLSIFSGQEEQFAFKRALSRLIEMTSAAYGREEHWNPLPAASRKWEEVKAGDTLRSSPHFDRRRQSSESVIEESADQPNEAQSIRISSQRPEAPLLHSDHVWGIRDDWGERTGEWGRGARVFGDDTSRSRKYLQSACVRVVILISGFTITMATNEAPGASNSAATANIITALGNAWKDQNGGGPLSGERIAQLLVQNMGQLGELAKQGKLNSQQIQQLKEYAEKYKTPGTSGSTASSSTAGAASGSKPAASTTAPTTTNGNSSAFKSGSPAPVLTSTPGDGYPISTTLNTSNPGPVQWASAQQGRPTLTGGIASGRVSGTPAQIARPEDVSMLNVDDNRTRRKNTPGDQSMRRSIQDLVSSVDPNVRIDPEVEDLLLQVADEFIDSVTNFGCRLAKHRGGDTLEVKDLQLHLERNHNIRIPGFASDETRISLSQSAVAPSVPAPATKKSAQGTSMTLRSHRLSQVQQAKREAKLI</sequence>
<comment type="caution">
    <text evidence="1">The sequence shown here is derived from an EMBL/GenBank/DDBJ whole genome shotgun (WGS) entry which is preliminary data.</text>
</comment>
<accession>A0ACB8B4M2</accession>
<organism evidence="1 2">
    <name type="scientific">Leucogyrophana mollusca</name>
    <dbReference type="NCBI Taxonomy" id="85980"/>
    <lineage>
        <taxon>Eukaryota</taxon>
        <taxon>Fungi</taxon>
        <taxon>Dikarya</taxon>
        <taxon>Basidiomycota</taxon>
        <taxon>Agaricomycotina</taxon>
        <taxon>Agaricomycetes</taxon>
        <taxon>Agaricomycetidae</taxon>
        <taxon>Boletales</taxon>
        <taxon>Boletales incertae sedis</taxon>
        <taxon>Leucogyrophana</taxon>
    </lineage>
</organism>
<reference evidence="1" key="1">
    <citation type="journal article" date="2021" name="New Phytol.">
        <title>Evolutionary innovations through gain and loss of genes in the ectomycorrhizal Boletales.</title>
        <authorList>
            <person name="Wu G."/>
            <person name="Miyauchi S."/>
            <person name="Morin E."/>
            <person name="Kuo A."/>
            <person name="Drula E."/>
            <person name="Varga T."/>
            <person name="Kohler A."/>
            <person name="Feng B."/>
            <person name="Cao Y."/>
            <person name="Lipzen A."/>
            <person name="Daum C."/>
            <person name="Hundley H."/>
            <person name="Pangilinan J."/>
            <person name="Johnson J."/>
            <person name="Barry K."/>
            <person name="LaButti K."/>
            <person name="Ng V."/>
            <person name="Ahrendt S."/>
            <person name="Min B."/>
            <person name="Choi I.G."/>
            <person name="Park H."/>
            <person name="Plett J.M."/>
            <person name="Magnuson J."/>
            <person name="Spatafora J.W."/>
            <person name="Nagy L.G."/>
            <person name="Henrissat B."/>
            <person name="Grigoriev I.V."/>
            <person name="Yang Z.L."/>
            <person name="Xu J."/>
            <person name="Martin F.M."/>
        </authorList>
    </citation>
    <scope>NUCLEOTIDE SEQUENCE</scope>
    <source>
        <strain evidence="1">KUC20120723A-06</strain>
    </source>
</reference>
<name>A0ACB8B4M2_9AGAM</name>
<gene>
    <name evidence="1" type="ORF">BV22DRAFT_1114755</name>
</gene>
<protein>
    <submittedName>
        <fullName evidence="1">Uncharacterized protein</fullName>
    </submittedName>
</protein>
<dbReference type="Proteomes" id="UP000790709">
    <property type="component" value="Unassembled WGS sequence"/>
</dbReference>
<evidence type="ECO:0000313" key="1">
    <source>
        <dbReference type="EMBL" id="KAH7920715.1"/>
    </source>
</evidence>
<dbReference type="EMBL" id="MU266563">
    <property type="protein sequence ID" value="KAH7920715.1"/>
    <property type="molecule type" value="Genomic_DNA"/>
</dbReference>
<keyword evidence="2" id="KW-1185">Reference proteome</keyword>